<evidence type="ECO:0000313" key="2">
    <source>
        <dbReference type="EMBL" id="GAA4447746.1"/>
    </source>
</evidence>
<protein>
    <recommendedName>
        <fullName evidence="1">DUF5683 domain-containing protein</fullName>
    </recommendedName>
</protein>
<comment type="caution">
    <text evidence="2">The sequence shown here is derived from an EMBL/GenBank/DDBJ whole genome shotgun (WGS) entry which is preliminary data.</text>
</comment>
<dbReference type="EMBL" id="BAABEY010000036">
    <property type="protein sequence ID" value="GAA4447746.1"/>
    <property type="molecule type" value="Genomic_DNA"/>
</dbReference>
<evidence type="ECO:0000259" key="1">
    <source>
        <dbReference type="Pfam" id="PF18935"/>
    </source>
</evidence>
<gene>
    <name evidence="2" type="ORF">GCM10023091_43150</name>
</gene>
<dbReference type="Proteomes" id="UP001501508">
    <property type="component" value="Unassembled WGS sequence"/>
</dbReference>
<evidence type="ECO:0000313" key="3">
    <source>
        <dbReference type="Proteomes" id="UP001501508"/>
    </source>
</evidence>
<sequence length="224" mass="25398">MLLCGLRLYGQVPAADSIARKAADGLEAVKTDTTLAVQVDSLIRKSSGKPKFYPNPKRALRWSLLTPGLGGGQIYNRDYWKLPFVYAAYGASVYFIFLNIDRYGTMVDHYKSFYFLSDPSDKNTYGKLNPDVKTVQVYIKSQNRYADLDINQVKRFKDTYRRWRDWSFFALAATYSLAAIEANVAAHLKTFDLSDDLSMRVQPSFVQPQLATPAPGIRLVLLLK</sequence>
<proteinExistence type="predicted"/>
<accession>A0ABP8MB60</accession>
<reference evidence="3" key="1">
    <citation type="journal article" date="2019" name="Int. J. Syst. Evol. Microbiol.">
        <title>The Global Catalogue of Microorganisms (GCM) 10K type strain sequencing project: providing services to taxonomists for standard genome sequencing and annotation.</title>
        <authorList>
            <consortium name="The Broad Institute Genomics Platform"/>
            <consortium name="The Broad Institute Genome Sequencing Center for Infectious Disease"/>
            <person name="Wu L."/>
            <person name="Ma J."/>
        </authorList>
    </citation>
    <scope>NUCLEOTIDE SEQUENCE [LARGE SCALE GENOMIC DNA]</scope>
    <source>
        <strain evidence="3">JCM 31920</strain>
    </source>
</reference>
<organism evidence="2 3">
    <name type="scientific">Ravibacter arvi</name>
    <dbReference type="NCBI Taxonomy" id="2051041"/>
    <lineage>
        <taxon>Bacteria</taxon>
        <taxon>Pseudomonadati</taxon>
        <taxon>Bacteroidota</taxon>
        <taxon>Cytophagia</taxon>
        <taxon>Cytophagales</taxon>
        <taxon>Spirosomataceae</taxon>
        <taxon>Ravibacter</taxon>
    </lineage>
</organism>
<dbReference type="InterPro" id="IPR043738">
    <property type="entry name" value="DUF5683"/>
</dbReference>
<keyword evidence="3" id="KW-1185">Reference proteome</keyword>
<dbReference type="Pfam" id="PF18935">
    <property type="entry name" value="DUF5683"/>
    <property type="match status" value="1"/>
</dbReference>
<name>A0ABP8MB60_9BACT</name>
<feature type="domain" description="DUF5683" evidence="1">
    <location>
        <begin position="54"/>
        <end position="221"/>
    </location>
</feature>